<comment type="similarity">
    <text evidence="8">Belongs to the P-Pant transferase superfamily. AcpS family.</text>
</comment>
<gene>
    <name evidence="8 10" type="primary">acpS</name>
    <name evidence="10" type="ORF">Cva_00739</name>
</gene>
<evidence type="ECO:0000256" key="2">
    <source>
        <dbReference type="ARBA" id="ARBA00022679"/>
    </source>
</evidence>
<evidence type="ECO:0000313" key="11">
    <source>
        <dbReference type="Proteomes" id="UP000036771"/>
    </source>
</evidence>
<comment type="cofactor">
    <cofactor evidence="8">
        <name>Mg(2+)</name>
        <dbReference type="ChEBI" id="CHEBI:18420"/>
    </cofactor>
</comment>
<dbReference type="STRING" id="1629334.Cva_00739"/>
<keyword evidence="8" id="KW-0963">Cytoplasm</keyword>
<evidence type="ECO:0000256" key="4">
    <source>
        <dbReference type="ARBA" id="ARBA00022832"/>
    </source>
</evidence>
<dbReference type="AlphaFoldDB" id="A0A0K8MC53"/>
<dbReference type="GO" id="GO:0008897">
    <property type="term" value="F:holo-[acyl-carrier-protein] synthase activity"/>
    <property type="evidence" value="ECO:0007669"/>
    <property type="project" value="UniProtKB-UniRule"/>
</dbReference>
<reference evidence="10 11" key="1">
    <citation type="submission" date="2015-03" db="EMBL/GenBank/DDBJ databases">
        <title>Caedibacter varicaedens, whole genome shotgun sequence.</title>
        <authorList>
            <person name="Suzuki H."/>
            <person name="Dapper A.L."/>
            <person name="Gibson A.K."/>
            <person name="Jackson C."/>
            <person name="Lee H."/>
            <person name="Pejaver V.R."/>
            <person name="Doak T."/>
            <person name="Lynch M."/>
        </authorList>
    </citation>
    <scope>NUCLEOTIDE SEQUENCE [LARGE SCALE GENOMIC DNA]</scope>
</reference>
<keyword evidence="4 8" id="KW-0276">Fatty acid metabolism</keyword>
<keyword evidence="7 8" id="KW-0275">Fatty acid biosynthesis</keyword>
<dbReference type="GO" id="GO:0000287">
    <property type="term" value="F:magnesium ion binding"/>
    <property type="evidence" value="ECO:0007669"/>
    <property type="project" value="UniProtKB-UniRule"/>
</dbReference>
<dbReference type="Gene3D" id="3.90.470.20">
    <property type="entry name" value="4'-phosphopantetheinyl transferase domain"/>
    <property type="match status" value="1"/>
</dbReference>
<evidence type="ECO:0000256" key="5">
    <source>
        <dbReference type="ARBA" id="ARBA00022842"/>
    </source>
</evidence>
<evidence type="ECO:0000256" key="7">
    <source>
        <dbReference type="ARBA" id="ARBA00023160"/>
    </source>
</evidence>
<evidence type="ECO:0000256" key="6">
    <source>
        <dbReference type="ARBA" id="ARBA00023098"/>
    </source>
</evidence>
<evidence type="ECO:0000256" key="1">
    <source>
        <dbReference type="ARBA" id="ARBA00022516"/>
    </source>
</evidence>
<name>A0A0K8MC53_9PROT</name>
<evidence type="ECO:0000259" key="9">
    <source>
        <dbReference type="Pfam" id="PF01648"/>
    </source>
</evidence>
<comment type="subcellular location">
    <subcellularLocation>
        <location evidence="8">Cytoplasm</location>
    </subcellularLocation>
</comment>
<sequence>MMIIGIGTDLVEILRIETLLNQKGERFLNRIFTPSEQERALKSAHPASSLAKRFAAKEAVVKALGTGFRDGISLHDIEVANEPHGKPMIILTGKARETLDALTPSHHISSLHLSLSDTASHALAFVLIEGVLF</sequence>
<dbReference type="InterPro" id="IPR037143">
    <property type="entry name" value="4-PPantetheinyl_Trfase_dom_sf"/>
</dbReference>
<accession>A0A0K8MC53</accession>
<dbReference type="Pfam" id="PF01648">
    <property type="entry name" value="ACPS"/>
    <property type="match status" value="1"/>
</dbReference>
<dbReference type="SUPFAM" id="SSF56214">
    <property type="entry name" value="4'-phosphopantetheinyl transferase"/>
    <property type="match status" value="1"/>
</dbReference>
<comment type="function">
    <text evidence="8">Transfers the 4'-phosphopantetheine moiety from coenzyme A to a Ser of acyl-carrier-protein.</text>
</comment>
<dbReference type="NCBIfam" id="TIGR00556">
    <property type="entry name" value="pantethn_trn"/>
    <property type="match status" value="1"/>
</dbReference>
<dbReference type="InterPro" id="IPR004568">
    <property type="entry name" value="Ppantetheine-prot_Trfase_dom"/>
</dbReference>
<keyword evidence="2 8" id="KW-0808">Transferase</keyword>
<dbReference type="EMBL" id="BBVC01000023">
    <property type="protein sequence ID" value="GAO98091.1"/>
    <property type="molecule type" value="Genomic_DNA"/>
</dbReference>
<organism evidence="10 11">
    <name type="scientific">Caedimonas varicaedens</name>
    <dbReference type="NCBI Taxonomy" id="1629334"/>
    <lineage>
        <taxon>Bacteria</taxon>
        <taxon>Pseudomonadati</taxon>
        <taxon>Pseudomonadota</taxon>
        <taxon>Alphaproteobacteria</taxon>
        <taxon>Holosporales</taxon>
        <taxon>Caedimonadaceae</taxon>
        <taxon>Caedimonas</taxon>
    </lineage>
</organism>
<keyword evidence="3 8" id="KW-0479">Metal-binding</keyword>
<feature type="domain" description="4'-phosphopantetheinyl transferase" evidence="9">
    <location>
        <begin position="5"/>
        <end position="103"/>
    </location>
</feature>
<feature type="binding site" evidence="8">
    <location>
        <position position="9"/>
    </location>
    <ligand>
        <name>Mg(2+)</name>
        <dbReference type="ChEBI" id="CHEBI:18420"/>
    </ligand>
</feature>
<evidence type="ECO:0000256" key="3">
    <source>
        <dbReference type="ARBA" id="ARBA00022723"/>
    </source>
</evidence>
<evidence type="ECO:0000313" key="10">
    <source>
        <dbReference type="EMBL" id="GAO98091.1"/>
    </source>
</evidence>
<dbReference type="GO" id="GO:0005737">
    <property type="term" value="C:cytoplasm"/>
    <property type="evidence" value="ECO:0007669"/>
    <property type="project" value="UniProtKB-SubCell"/>
</dbReference>
<dbReference type="InterPro" id="IPR008278">
    <property type="entry name" value="4-PPantetheinyl_Trfase_dom"/>
</dbReference>
<comment type="catalytic activity">
    <reaction evidence="8">
        <text>apo-[ACP] + CoA = holo-[ACP] + adenosine 3',5'-bisphosphate + H(+)</text>
        <dbReference type="Rhea" id="RHEA:12068"/>
        <dbReference type="Rhea" id="RHEA-COMP:9685"/>
        <dbReference type="Rhea" id="RHEA-COMP:9690"/>
        <dbReference type="ChEBI" id="CHEBI:15378"/>
        <dbReference type="ChEBI" id="CHEBI:29999"/>
        <dbReference type="ChEBI" id="CHEBI:57287"/>
        <dbReference type="ChEBI" id="CHEBI:58343"/>
        <dbReference type="ChEBI" id="CHEBI:64479"/>
        <dbReference type="EC" id="2.7.8.7"/>
    </reaction>
</comment>
<dbReference type="InterPro" id="IPR002582">
    <property type="entry name" value="ACPS"/>
</dbReference>
<comment type="caution">
    <text evidence="10">The sequence shown here is derived from an EMBL/GenBank/DDBJ whole genome shotgun (WGS) entry which is preliminary data.</text>
</comment>
<dbReference type="EC" id="2.7.8.7" evidence="8"/>
<keyword evidence="6 8" id="KW-0443">Lipid metabolism</keyword>
<feature type="binding site" evidence="8">
    <location>
        <position position="58"/>
    </location>
    <ligand>
        <name>Mg(2+)</name>
        <dbReference type="ChEBI" id="CHEBI:18420"/>
    </ligand>
</feature>
<keyword evidence="11" id="KW-1185">Reference proteome</keyword>
<dbReference type="Proteomes" id="UP000036771">
    <property type="component" value="Unassembled WGS sequence"/>
</dbReference>
<dbReference type="HAMAP" id="MF_00101">
    <property type="entry name" value="AcpS"/>
    <property type="match status" value="1"/>
</dbReference>
<protein>
    <recommendedName>
        <fullName evidence="8">Holo-[acyl-carrier-protein] synthase</fullName>
        <shortName evidence="8">Holo-ACP synthase</shortName>
        <ecNumber evidence="8">2.7.8.7</ecNumber>
    </recommendedName>
    <alternativeName>
        <fullName evidence="8">4'-phosphopantetheinyl transferase AcpS</fullName>
    </alternativeName>
</protein>
<dbReference type="NCBIfam" id="TIGR00516">
    <property type="entry name" value="acpS"/>
    <property type="match status" value="1"/>
</dbReference>
<dbReference type="GO" id="GO:0006633">
    <property type="term" value="P:fatty acid biosynthetic process"/>
    <property type="evidence" value="ECO:0007669"/>
    <property type="project" value="UniProtKB-UniRule"/>
</dbReference>
<evidence type="ECO:0000256" key="8">
    <source>
        <dbReference type="HAMAP-Rule" id="MF_00101"/>
    </source>
</evidence>
<proteinExistence type="inferred from homology"/>
<keyword evidence="5 8" id="KW-0460">Magnesium</keyword>
<keyword evidence="1 8" id="KW-0444">Lipid biosynthesis</keyword>